<reference evidence="2 3" key="1">
    <citation type="journal article" date="2019" name="Nat. Ecol. Evol.">
        <title>Megaphylogeny resolves global patterns of mushroom evolution.</title>
        <authorList>
            <person name="Varga T."/>
            <person name="Krizsan K."/>
            <person name="Foldi C."/>
            <person name="Dima B."/>
            <person name="Sanchez-Garcia M."/>
            <person name="Sanchez-Ramirez S."/>
            <person name="Szollosi G.J."/>
            <person name="Szarkandi J.G."/>
            <person name="Papp V."/>
            <person name="Albert L."/>
            <person name="Andreopoulos W."/>
            <person name="Angelini C."/>
            <person name="Antonin V."/>
            <person name="Barry K.W."/>
            <person name="Bougher N.L."/>
            <person name="Buchanan P."/>
            <person name="Buyck B."/>
            <person name="Bense V."/>
            <person name="Catcheside P."/>
            <person name="Chovatia M."/>
            <person name="Cooper J."/>
            <person name="Damon W."/>
            <person name="Desjardin D."/>
            <person name="Finy P."/>
            <person name="Geml J."/>
            <person name="Haridas S."/>
            <person name="Hughes K."/>
            <person name="Justo A."/>
            <person name="Karasinski D."/>
            <person name="Kautmanova I."/>
            <person name="Kiss B."/>
            <person name="Kocsube S."/>
            <person name="Kotiranta H."/>
            <person name="LaButti K.M."/>
            <person name="Lechner B.E."/>
            <person name="Liimatainen K."/>
            <person name="Lipzen A."/>
            <person name="Lukacs Z."/>
            <person name="Mihaltcheva S."/>
            <person name="Morgado L.N."/>
            <person name="Niskanen T."/>
            <person name="Noordeloos M.E."/>
            <person name="Ohm R.A."/>
            <person name="Ortiz-Santana B."/>
            <person name="Ovrebo C."/>
            <person name="Racz N."/>
            <person name="Riley R."/>
            <person name="Savchenko A."/>
            <person name="Shiryaev A."/>
            <person name="Soop K."/>
            <person name="Spirin V."/>
            <person name="Szebenyi C."/>
            <person name="Tomsovsky M."/>
            <person name="Tulloss R.E."/>
            <person name="Uehling J."/>
            <person name="Grigoriev I.V."/>
            <person name="Vagvolgyi C."/>
            <person name="Papp T."/>
            <person name="Martin F.M."/>
            <person name="Miettinen O."/>
            <person name="Hibbett D.S."/>
            <person name="Nagy L.G."/>
        </authorList>
    </citation>
    <scope>NUCLEOTIDE SEQUENCE [LARGE SCALE GENOMIC DNA]</scope>
    <source>
        <strain evidence="2 3">CBS 962.96</strain>
    </source>
</reference>
<accession>A0A4S8MRU8</accession>
<keyword evidence="3" id="KW-1185">Reference proteome</keyword>
<dbReference type="AlphaFoldDB" id="A0A4S8MRU8"/>
<evidence type="ECO:0000313" key="2">
    <source>
        <dbReference type="EMBL" id="THV05827.1"/>
    </source>
</evidence>
<feature type="region of interest" description="Disordered" evidence="1">
    <location>
        <begin position="1"/>
        <end position="96"/>
    </location>
</feature>
<sequence>MTSSSSQHPSSSVFTHSSNHLLRSTLRKYEIAQATTTTPTRSPTRSSSSTSSHKRRHSYSTSNSSSPPVHRSQSQTQRSKKHWQPSRPHSSMLPSMVCSQNGGDWHFVRITYPLPHRTSECKLPFLVGPTF</sequence>
<feature type="compositionally biased region" description="Polar residues" evidence="1">
    <location>
        <begin position="87"/>
        <end position="96"/>
    </location>
</feature>
<evidence type="ECO:0000256" key="1">
    <source>
        <dbReference type="SAM" id="MobiDB-lite"/>
    </source>
</evidence>
<dbReference type="EMBL" id="ML179046">
    <property type="protein sequence ID" value="THV05827.1"/>
    <property type="molecule type" value="Genomic_DNA"/>
</dbReference>
<evidence type="ECO:0000313" key="3">
    <source>
        <dbReference type="Proteomes" id="UP000297245"/>
    </source>
</evidence>
<feature type="compositionally biased region" description="Low complexity" evidence="1">
    <location>
        <begin position="35"/>
        <end position="51"/>
    </location>
</feature>
<feature type="compositionally biased region" description="Low complexity" evidence="1">
    <location>
        <begin position="1"/>
        <end position="20"/>
    </location>
</feature>
<gene>
    <name evidence="2" type="ORF">K435DRAFT_61804</name>
</gene>
<protein>
    <submittedName>
        <fullName evidence="2">Uncharacterized protein</fullName>
    </submittedName>
</protein>
<dbReference type="Proteomes" id="UP000297245">
    <property type="component" value="Unassembled WGS sequence"/>
</dbReference>
<proteinExistence type="predicted"/>
<name>A0A4S8MRU8_DENBC</name>
<organism evidence="2 3">
    <name type="scientific">Dendrothele bispora (strain CBS 962.96)</name>
    <dbReference type="NCBI Taxonomy" id="1314807"/>
    <lineage>
        <taxon>Eukaryota</taxon>
        <taxon>Fungi</taxon>
        <taxon>Dikarya</taxon>
        <taxon>Basidiomycota</taxon>
        <taxon>Agaricomycotina</taxon>
        <taxon>Agaricomycetes</taxon>
        <taxon>Agaricomycetidae</taxon>
        <taxon>Agaricales</taxon>
        <taxon>Agaricales incertae sedis</taxon>
        <taxon>Dendrothele</taxon>
    </lineage>
</organism>
<feature type="compositionally biased region" description="Low complexity" evidence="1">
    <location>
        <begin position="59"/>
        <end position="75"/>
    </location>
</feature>